<dbReference type="RefSeq" id="WP_167857482.1">
    <property type="nucleotide sequence ID" value="NZ_SIJK02000044.1"/>
</dbReference>
<keyword evidence="2" id="KW-1185">Reference proteome</keyword>
<reference evidence="1 2" key="1">
    <citation type="submission" date="2021-03" db="EMBL/GenBank/DDBJ databases">
        <authorList>
            <person name="Grouzdev D.S."/>
        </authorList>
    </citation>
    <scope>NUCLEOTIDE SEQUENCE [LARGE SCALE GENOMIC DNA]</scope>
    <source>
        <strain evidence="1 2">M50-1</strain>
    </source>
</reference>
<dbReference type="EMBL" id="SIJK02000044">
    <property type="protein sequence ID" value="MBP1467832.1"/>
    <property type="molecule type" value="Genomic_DNA"/>
</dbReference>
<proteinExistence type="predicted"/>
<organism evidence="1 2">
    <name type="scientific">Candidatus Chloroploca mongolica</name>
    <dbReference type="NCBI Taxonomy" id="2528176"/>
    <lineage>
        <taxon>Bacteria</taxon>
        <taxon>Bacillati</taxon>
        <taxon>Chloroflexota</taxon>
        <taxon>Chloroflexia</taxon>
        <taxon>Chloroflexales</taxon>
        <taxon>Chloroflexineae</taxon>
        <taxon>Oscillochloridaceae</taxon>
        <taxon>Candidatus Chloroploca</taxon>
    </lineage>
</organism>
<accession>A0ABS4DEH2</accession>
<sequence>MPRPTAHALLIAPGTYAHAPQLNVPINAADANAVVAVLRDPQCVCA</sequence>
<name>A0ABS4DEH2_9CHLR</name>
<comment type="caution">
    <text evidence="1">The sequence shown here is derived from an EMBL/GenBank/DDBJ whole genome shotgun (WGS) entry which is preliminary data.</text>
</comment>
<evidence type="ECO:0000313" key="1">
    <source>
        <dbReference type="EMBL" id="MBP1467832.1"/>
    </source>
</evidence>
<dbReference type="Proteomes" id="UP001193081">
    <property type="component" value="Unassembled WGS sequence"/>
</dbReference>
<evidence type="ECO:0000313" key="2">
    <source>
        <dbReference type="Proteomes" id="UP001193081"/>
    </source>
</evidence>
<gene>
    <name evidence="1" type="ORF">EYB53_019105</name>
</gene>
<protein>
    <submittedName>
        <fullName evidence="1">Uncharacterized protein</fullName>
    </submittedName>
</protein>